<evidence type="ECO:0000313" key="2">
    <source>
        <dbReference type="Proteomes" id="UP001642483"/>
    </source>
</evidence>
<reference evidence="1 2" key="1">
    <citation type="submission" date="2024-02" db="EMBL/GenBank/DDBJ databases">
        <authorList>
            <person name="Daric V."/>
            <person name="Darras S."/>
        </authorList>
    </citation>
    <scope>NUCLEOTIDE SEQUENCE [LARGE SCALE GENOMIC DNA]</scope>
</reference>
<accession>A0ABP0FI41</accession>
<name>A0ABP0FI41_CLALP</name>
<protein>
    <submittedName>
        <fullName evidence="1">Uncharacterized protein</fullName>
    </submittedName>
</protein>
<proteinExistence type="predicted"/>
<gene>
    <name evidence="1" type="ORF">CVLEPA_LOCUS8088</name>
</gene>
<organism evidence="1 2">
    <name type="scientific">Clavelina lepadiformis</name>
    <name type="common">Light-bulb sea squirt</name>
    <name type="synonym">Ascidia lepadiformis</name>
    <dbReference type="NCBI Taxonomy" id="159417"/>
    <lineage>
        <taxon>Eukaryota</taxon>
        <taxon>Metazoa</taxon>
        <taxon>Chordata</taxon>
        <taxon>Tunicata</taxon>
        <taxon>Ascidiacea</taxon>
        <taxon>Aplousobranchia</taxon>
        <taxon>Clavelinidae</taxon>
        <taxon>Clavelina</taxon>
    </lineage>
</organism>
<sequence length="212" mass="23495">MLSLPEEVKLEMKCNGAEVGTINYVELKSKAEEVAFVSLRCNKSKEQLIQRTQAFGEMNRSYVNALVNLGAIAYPKPEDKGTKNDVLYNASIAGLLNKHEAERLVTCNMEVGGGTLPLLKEPGRLANCTNKSKYIPAGTTVADLIPIVEENVSYINAYSLCCISDEVDEPTTDDDVLSLNEQLHLNDLNLSDVEREVVIEMIRRRQPDFSLS</sequence>
<dbReference type="EMBL" id="CAWYQH010000046">
    <property type="protein sequence ID" value="CAK8678139.1"/>
    <property type="molecule type" value="Genomic_DNA"/>
</dbReference>
<evidence type="ECO:0000313" key="1">
    <source>
        <dbReference type="EMBL" id="CAK8678139.1"/>
    </source>
</evidence>
<comment type="caution">
    <text evidence="1">The sequence shown here is derived from an EMBL/GenBank/DDBJ whole genome shotgun (WGS) entry which is preliminary data.</text>
</comment>
<keyword evidence="2" id="KW-1185">Reference proteome</keyword>
<dbReference type="Proteomes" id="UP001642483">
    <property type="component" value="Unassembled WGS sequence"/>
</dbReference>